<dbReference type="Proteomes" id="UP000317839">
    <property type="component" value="Unassembled WGS sequence"/>
</dbReference>
<comment type="caution">
    <text evidence="7">The sequence shown here is derived from an EMBL/GenBank/DDBJ whole genome shotgun (WGS) entry which is preliminary data.</text>
</comment>
<feature type="transmembrane region" description="Helical" evidence="6">
    <location>
        <begin position="65"/>
        <end position="86"/>
    </location>
</feature>
<dbReference type="PANTHER" id="PTHR30028:SF0">
    <property type="entry name" value="PROTEIN ALUMINUM SENSITIVE 3"/>
    <property type="match status" value="1"/>
</dbReference>
<sequence>MSETIQTISLTNLAIAFIPVVIVIGILVKWSLDAKNAVYAVSRMLGQLLLVGYVLAFIFDSDSGWLIFGILVVMVFASSWIALGVIKTDRMAFFGYSLMAILLGGGLVLIVITQGVVKLDPWYLPRYMIPLAGMIFANAMNSVSLVAERVSAELSRGEPYANARNIAFSASLIPITNSLLAVGLVSLPGMMTGQILSGVSPLIAARYQIMVMCMIYGSSGIASALFLVFAKQQLIKGASQVADNNDK</sequence>
<keyword evidence="4 6" id="KW-1133">Transmembrane helix</keyword>
<keyword evidence="3 6" id="KW-0812">Transmembrane</keyword>
<gene>
    <name evidence="7" type="ORF">FLL45_13840</name>
</gene>
<evidence type="ECO:0000313" key="7">
    <source>
        <dbReference type="EMBL" id="TQV73940.1"/>
    </source>
</evidence>
<dbReference type="PANTHER" id="PTHR30028">
    <property type="entry name" value="UPF0014 INNER MEMBRANE PROTEIN YBBM-RELATED"/>
    <property type="match status" value="1"/>
</dbReference>
<accession>A0A545T9P2</accession>
<evidence type="ECO:0000256" key="6">
    <source>
        <dbReference type="SAM" id="Phobius"/>
    </source>
</evidence>
<evidence type="ECO:0000256" key="3">
    <source>
        <dbReference type="ARBA" id="ARBA00022692"/>
    </source>
</evidence>
<dbReference type="GO" id="GO:0005886">
    <property type="term" value="C:plasma membrane"/>
    <property type="evidence" value="ECO:0007669"/>
    <property type="project" value="TreeGrafter"/>
</dbReference>
<feature type="transmembrane region" description="Helical" evidence="6">
    <location>
        <begin position="93"/>
        <end position="115"/>
    </location>
</feature>
<evidence type="ECO:0000256" key="1">
    <source>
        <dbReference type="ARBA" id="ARBA00004141"/>
    </source>
</evidence>
<comment type="similarity">
    <text evidence="2">Belongs to the UPF0014 family.</text>
</comment>
<feature type="transmembrane region" description="Helical" evidence="6">
    <location>
        <begin position="40"/>
        <end position="59"/>
    </location>
</feature>
<evidence type="ECO:0000256" key="2">
    <source>
        <dbReference type="ARBA" id="ARBA00005268"/>
    </source>
</evidence>
<dbReference type="OrthoDB" id="9791807at2"/>
<organism evidence="7 8">
    <name type="scientific">Aliikangiella marina</name>
    <dbReference type="NCBI Taxonomy" id="1712262"/>
    <lineage>
        <taxon>Bacteria</taxon>
        <taxon>Pseudomonadati</taxon>
        <taxon>Pseudomonadota</taxon>
        <taxon>Gammaproteobacteria</taxon>
        <taxon>Oceanospirillales</taxon>
        <taxon>Pleioneaceae</taxon>
        <taxon>Aliikangiella</taxon>
    </lineage>
</organism>
<feature type="transmembrane region" description="Helical" evidence="6">
    <location>
        <begin position="207"/>
        <end position="230"/>
    </location>
</feature>
<protein>
    <submittedName>
        <fullName evidence="7">ABC transporter permease</fullName>
    </submittedName>
</protein>
<evidence type="ECO:0000256" key="4">
    <source>
        <dbReference type="ARBA" id="ARBA00022989"/>
    </source>
</evidence>
<proteinExistence type="inferred from homology"/>
<feature type="transmembrane region" description="Helical" evidence="6">
    <location>
        <begin position="166"/>
        <end position="187"/>
    </location>
</feature>
<evidence type="ECO:0000313" key="8">
    <source>
        <dbReference type="Proteomes" id="UP000317839"/>
    </source>
</evidence>
<dbReference type="RefSeq" id="WP_142942647.1">
    <property type="nucleotide sequence ID" value="NZ_VIKR01000003.1"/>
</dbReference>
<dbReference type="AlphaFoldDB" id="A0A545T9P2"/>
<dbReference type="InterPro" id="IPR005226">
    <property type="entry name" value="UPF0014_fam"/>
</dbReference>
<feature type="transmembrane region" description="Helical" evidence="6">
    <location>
        <begin position="127"/>
        <end position="146"/>
    </location>
</feature>
<keyword evidence="8" id="KW-1185">Reference proteome</keyword>
<keyword evidence="5 6" id="KW-0472">Membrane</keyword>
<comment type="subcellular location">
    <subcellularLocation>
        <location evidence="1">Membrane</location>
        <topology evidence="1">Multi-pass membrane protein</topology>
    </subcellularLocation>
</comment>
<feature type="transmembrane region" description="Helical" evidence="6">
    <location>
        <begin position="6"/>
        <end position="28"/>
    </location>
</feature>
<dbReference type="EMBL" id="VIKR01000003">
    <property type="protein sequence ID" value="TQV73940.1"/>
    <property type="molecule type" value="Genomic_DNA"/>
</dbReference>
<dbReference type="Pfam" id="PF03649">
    <property type="entry name" value="UPF0014"/>
    <property type="match status" value="1"/>
</dbReference>
<evidence type="ECO:0000256" key="5">
    <source>
        <dbReference type="ARBA" id="ARBA00023136"/>
    </source>
</evidence>
<reference evidence="7 8" key="1">
    <citation type="submission" date="2019-06" db="EMBL/GenBank/DDBJ databases">
        <title>Draft genome of Aliikangiella marina GYP-15.</title>
        <authorList>
            <person name="Wang G."/>
        </authorList>
    </citation>
    <scope>NUCLEOTIDE SEQUENCE [LARGE SCALE GENOMIC DNA]</scope>
    <source>
        <strain evidence="7 8">GYP-15</strain>
    </source>
</reference>
<name>A0A545T9P2_9GAMM</name>